<keyword evidence="9" id="KW-0238">DNA-binding</keyword>
<evidence type="ECO:0000256" key="2">
    <source>
        <dbReference type="ARBA" id="ARBA00004906"/>
    </source>
</evidence>
<feature type="domain" description="RING-type" evidence="17">
    <location>
        <begin position="763"/>
        <end position="802"/>
    </location>
</feature>
<dbReference type="SUPFAM" id="SSF54236">
    <property type="entry name" value="Ubiquitin-like"/>
    <property type="match status" value="1"/>
</dbReference>
<dbReference type="PROSITE" id="PS51015">
    <property type="entry name" value="YDG"/>
    <property type="match status" value="1"/>
</dbReference>
<keyword evidence="4" id="KW-0808">Transferase</keyword>
<feature type="domain" description="RING-type" evidence="17">
    <location>
        <begin position="370"/>
        <end position="416"/>
    </location>
</feature>
<evidence type="ECO:0000256" key="7">
    <source>
        <dbReference type="ARBA" id="ARBA00022786"/>
    </source>
</evidence>
<dbReference type="InterPro" id="IPR019787">
    <property type="entry name" value="Znf_PHD-finger"/>
</dbReference>
<dbReference type="GO" id="GO:0016567">
    <property type="term" value="P:protein ubiquitination"/>
    <property type="evidence" value="ECO:0007669"/>
    <property type="project" value="TreeGrafter"/>
</dbReference>
<dbReference type="EMBL" id="JAODUP010000013">
    <property type="protein sequence ID" value="KAK2168984.1"/>
    <property type="molecule type" value="Genomic_DNA"/>
</dbReference>
<dbReference type="Pfam" id="PF12148">
    <property type="entry name" value="TTD"/>
    <property type="match status" value="1"/>
</dbReference>
<dbReference type="PROSITE" id="PS50053">
    <property type="entry name" value="UBIQUITIN_2"/>
    <property type="match status" value="1"/>
</dbReference>
<protein>
    <recommendedName>
        <fullName evidence="3">RING-type E3 ubiquitin transferase</fullName>
        <ecNumber evidence="3">2.3.2.27</ecNumber>
    </recommendedName>
</protein>
<dbReference type="InterPro" id="IPR017907">
    <property type="entry name" value="Znf_RING_CS"/>
</dbReference>
<dbReference type="Gene3D" id="2.30.30.1150">
    <property type="match status" value="1"/>
</dbReference>
<dbReference type="AlphaFoldDB" id="A0AAD9NJ19"/>
<keyword evidence="6 12" id="KW-0863">Zinc-finger</keyword>
<evidence type="ECO:0000256" key="8">
    <source>
        <dbReference type="ARBA" id="ARBA00022833"/>
    </source>
</evidence>
<comment type="caution">
    <text evidence="19">The sequence shown here is derived from an EMBL/GenBank/DDBJ whole genome shotgun (WGS) entry which is preliminary data.</text>
</comment>
<dbReference type="InterPro" id="IPR045134">
    <property type="entry name" value="UHRF1/2-like"/>
</dbReference>
<feature type="domain" description="Ubiquitin-like" evidence="16">
    <location>
        <begin position="1"/>
        <end position="73"/>
    </location>
</feature>
<dbReference type="FunFam" id="2.30.280.10:FF:000001">
    <property type="entry name" value="E3 ubiquitin-protein ligase UHRF1 isoform 1"/>
    <property type="match status" value="1"/>
</dbReference>
<keyword evidence="5" id="KW-0479">Metal-binding</keyword>
<evidence type="ECO:0000256" key="13">
    <source>
        <dbReference type="PROSITE-ProRule" id="PRU00358"/>
    </source>
</evidence>
<dbReference type="PANTHER" id="PTHR14140">
    <property type="entry name" value="E3 UBIQUITIN-PROTEIN LIGASE UHRF-RELATED"/>
    <property type="match status" value="1"/>
</dbReference>
<evidence type="ECO:0000256" key="11">
    <source>
        <dbReference type="ARBA" id="ARBA00023306"/>
    </source>
</evidence>
<keyword evidence="10 13" id="KW-0539">Nucleus</keyword>
<dbReference type="CDD" id="cd15525">
    <property type="entry name" value="PHD_UHRF1_2"/>
    <property type="match status" value="1"/>
</dbReference>
<dbReference type="Gene3D" id="3.10.20.90">
    <property type="entry name" value="Phosphatidylinositol 3-kinase Catalytic Subunit, Chain A, domain 1"/>
    <property type="match status" value="1"/>
</dbReference>
<gene>
    <name evidence="19" type="ORF">LSH36_13g26039</name>
</gene>
<dbReference type="InterPro" id="IPR000626">
    <property type="entry name" value="Ubiquitin-like_dom"/>
</dbReference>
<dbReference type="Gene3D" id="2.30.280.10">
    <property type="entry name" value="SRA-YDG"/>
    <property type="match status" value="1"/>
</dbReference>
<dbReference type="Pfam" id="PF00240">
    <property type="entry name" value="ubiquitin"/>
    <property type="match status" value="1"/>
</dbReference>
<dbReference type="InterPro" id="IPR001965">
    <property type="entry name" value="Znf_PHD"/>
</dbReference>
<feature type="domain" description="YDG" evidence="18">
    <location>
        <begin position="471"/>
        <end position="634"/>
    </location>
</feature>
<dbReference type="Gene3D" id="2.30.30.140">
    <property type="match status" value="1"/>
</dbReference>
<keyword evidence="20" id="KW-1185">Reference proteome</keyword>
<dbReference type="InterPro" id="IPR001841">
    <property type="entry name" value="Znf_RING"/>
</dbReference>
<dbReference type="Pfam" id="PF00628">
    <property type="entry name" value="PHD"/>
    <property type="match status" value="1"/>
</dbReference>
<dbReference type="GO" id="GO:0008270">
    <property type="term" value="F:zinc ion binding"/>
    <property type="evidence" value="ECO:0007669"/>
    <property type="project" value="UniProtKB-KW"/>
</dbReference>
<dbReference type="EC" id="2.3.2.27" evidence="3"/>
<accession>A0AAD9NJ19</accession>
<name>A0AAD9NJ19_9ANNE</name>
<feature type="compositionally biased region" description="Basic residues" evidence="14">
    <location>
        <begin position="687"/>
        <end position="698"/>
    </location>
</feature>
<evidence type="ECO:0000313" key="20">
    <source>
        <dbReference type="Proteomes" id="UP001208570"/>
    </source>
</evidence>
<feature type="domain" description="PHD-type" evidence="15">
    <location>
        <begin position="367"/>
        <end position="418"/>
    </location>
</feature>
<keyword evidence="7" id="KW-0833">Ubl conjugation pathway</keyword>
<feature type="region of interest" description="Disordered" evidence="14">
    <location>
        <begin position="666"/>
        <end position="723"/>
    </location>
</feature>
<dbReference type="GO" id="GO:0005634">
    <property type="term" value="C:nucleus"/>
    <property type="evidence" value="ECO:0007669"/>
    <property type="project" value="UniProtKB-SubCell"/>
</dbReference>
<dbReference type="FunFam" id="3.30.40.10:FF:000066">
    <property type="entry name" value="E3 ubiquitin-protein ligase UHRF2 isoform X1"/>
    <property type="match status" value="1"/>
</dbReference>
<evidence type="ECO:0000256" key="6">
    <source>
        <dbReference type="ARBA" id="ARBA00022771"/>
    </source>
</evidence>
<sequence length="832" mass="94499">MWIQVRSMDGSKLVRVDGLSKITKIEELREKLVDDFNAPTERQKLFYRGKLMLNGYSLFDYDVTLNALIQLMIVPEKVAKNQIENENKENENIKEEEVPDDDILTESHSTYKDIENFSLHLGFFGDVIDCLDEEMGAWFEGKLVRVTNYEQKNAACSSSEVTRVVSMEDGENKENVTLDANMNQRVMKMSGILLDSKDDCTNVKEHATDSSHGEVSNSDVEDDGFLYHIIFEGSYDKDSTVKVPVKYIRPRARHKVPFSEIQIGDRVMVNYNYDEPKCRGYWYDAVITGKRNTRTIKELLATVFIGKELVPFENCKIQFLDEVFKIETAGTQLNLNDAIGSVASLENRLNKPECDHCLDNPAKKCKFCACTVCGDKKEPEKQVLCDECDQAYHLYCLKPPLTELPDVDEWYCPECKTDTSEVVQAGEKLKQSKKKSKMASAKGEKTRDWGKGMACVGRSRQCNIVPLNHFGPIPGIHVGQMWRYRLQVSEAGVHRPHVAGISGRENEGAYSIVLAGGYEDDVDNGEEFTYTGSGGRDLSGNKRTAEQSCDQTLTRMNKALARDCFAPIDNKNGAKSKEWKKGKPIRVVRNCKGAKHSKYAPKEGNRYDGVYKVVKYWPDKGLSGFIVWRYLLRRDDPDPAPWTKEGKKRIEELGLVMEYPDGYLEKEAEKRSEKEKKEQKDADKTPVKKNKTGAKRKRVIESDDEDESESPARKKSHKYQVPGDVKKTIKSDTKNVKLWDEAMDSVGEGVQKFLARVKEFFQCICCQELVFQPITTECSHNICKPCLQRAFKAEVYSCPTCRAELGKNYKMNINQNLAAALNGLYPGYESGR</sequence>
<evidence type="ECO:0000259" key="16">
    <source>
        <dbReference type="PROSITE" id="PS50053"/>
    </source>
</evidence>
<evidence type="ECO:0000256" key="10">
    <source>
        <dbReference type="ARBA" id="ARBA00023242"/>
    </source>
</evidence>
<dbReference type="InterPro" id="IPR011011">
    <property type="entry name" value="Znf_FYVE_PHD"/>
</dbReference>
<dbReference type="SUPFAM" id="SSF57850">
    <property type="entry name" value="RING/U-box"/>
    <property type="match status" value="1"/>
</dbReference>
<dbReference type="PROSITE" id="PS50089">
    <property type="entry name" value="ZF_RING_2"/>
    <property type="match status" value="2"/>
</dbReference>
<comment type="pathway">
    <text evidence="2">Protein modification; protein ubiquitination.</text>
</comment>
<dbReference type="FunFam" id="3.10.20.90:FF:000465">
    <property type="entry name" value="E3 ubiquitin-protein ligase UHRF1-like Protein"/>
    <property type="match status" value="1"/>
</dbReference>
<dbReference type="PROSITE" id="PS50016">
    <property type="entry name" value="ZF_PHD_2"/>
    <property type="match status" value="1"/>
</dbReference>
<keyword evidence="11" id="KW-0131">Cell cycle</keyword>
<dbReference type="InterPro" id="IPR015947">
    <property type="entry name" value="PUA-like_sf"/>
</dbReference>
<dbReference type="GO" id="GO:0003677">
    <property type="term" value="F:DNA binding"/>
    <property type="evidence" value="ECO:0007669"/>
    <property type="project" value="UniProtKB-KW"/>
</dbReference>
<dbReference type="SMART" id="SM00466">
    <property type="entry name" value="SRA"/>
    <property type="match status" value="1"/>
</dbReference>
<organism evidence="19 20">
    <name type="scientific">Paralvinella palmiformis</name>
    <dbReference type="NCBI Taxonomy" id="53620"/>
    <lineage>
        <taxon>Eukaryota</taxon>
        <taxon>Metazoa</taxon>
        <taxon>Spiralia</taxon>
        <taxon>Lophotrochozoa</taxon>
        <taxon>Annelida</taxon>
        <taxon>Polychaeta</taxon>
        <taxon>Sedentaria</taxon>
        <taxon>Canalipalpata</taxon>
        <taxon>Terebellida</taxon>
        <taxon>Terebelliformia</taxon>
        <taxon>Alvinellidae</taxon>
        <taxon>Paralvinella</taxon>
    </lineage>
</organism>
<evidence type="ECO:0000256" key="4">
    <source>
        <dbReference type="ARBA" id="ARBA00022679"/>
    </source>
</evidence>
<dbReference type="SUPFAM" id="SSF57903">
    <property type="entry name" value="FYVE/PHD zinc finger"/>
    <property type="match status" value="1"/>
</dbReference>
<evidence type="ECO:0000256" key="1">
    <source>
        <dbReference type="ARBA" id="ARBA00000900"/>
    </source>
</evidence>
<evidence type="ECO:0000259" key="15">
    <source>
        <dbReference type="PROSITE" id="PS50016"/>
    </source>
</evidence>
<dbReference type="SUPFAM" id="SSF88697">
    <property type="entry name" value="PUA domain-like"/>
    <property type="match status" value="1"/>
</dbReference>
<dbReference type="SMART" id="SM00249">
    <property type="entry name" value="PHD"/>
    <property type="match status" value="1"/>
</dbReference>
<evidence type="ECO:0000256" key="5">
    <source>
        <dbReference type="ARBA" id="ARBA00022723"/>
    </source>
</evidence>
<dbReference type="Gene3D" id="3.30.40.10">
    <property type="entry name" value="Zinc/RING finger domain, C3HC4 (zinc finger)"/>
    <property type="match status" value="1"/>
</dbReference>
<evidence type="ECO:0000256" key="12">
    <source>
        <dbReference type="PROSITE-ProRule" id="PRU00175"/>
    </source>
</evidence>
<dbReference type="Proteomes" id="UP001208570">
    <property type="component" value="Unassembled WGS sequence"/>
</dbReference>
<dbReference type="CDD" id="cd20388">
    <property type="entry name" value="Tudor_UHRF_rpt2"/>
    <property type="match status" value="1"/>
</dbReference>
<dbReference type="CDD" id="cd01797">
    <property type="entry name" value="Ubl_UHRF"/>
    <property type="match status" value="1"/>
</dbReference>
<evidence type="ECO:0000259" key="17">
    <source>
        <dbReference type="PROSITE" id="PS50089"/>
    </source>
</evidence>
<dbReference type="InterPro" id="IPR021991">
    <property type="entry name" value="TTD_dom"/>
</dbReference>
<keyword evidence="8" id="KW-0862">Zinc</keyword>
<dbReference type="InterPro" id="IPR003105">
    <property type="entry name" value="SRA_YDG"/>
</dbReference>
<dbReference type="Pfam" id="PF02182">
    <property type="entry name" value="SAD_SRA"/>
    <property type="match status" value="1"/>
</dbReference>
<evidence type="ECO:0000256" key="9">
    <source>
        <dbReference type="ARBA" id="ARBA00023125"/>
    </source>
</evidence>
<dbReference type="PROSITE" id="PS00518">
    <property type="entry name" value="ZF_RING_1"/>
    <property type="match status" value="1"/>
</dbReference>
<dbReference type="SMART" id="SM00184">
    <property type="entry name" value="RING"/>
    <property type="match status" value="2"/>
</dbReference>
<evidence type="ECO:0000256" key="3">
    <source>
        <dbReference type="ARBA" id="ARBA00012483"/>
    </source>
</evidence>
<proteinExistence type="predicted"/>
<evidence type="ECO:0000259" key="18">
    <source>
        <dbReference type="PROSITE" id="PS51015"/>
    </source>
</evidence>
<reference evidence="19" key="1">
    <citation type="journal article" date="2023" name="Mol. Biol. Evol.">
        <title>Third-Generation Sequencing Reveals the Adaptive Role of the Epigenome in Three Deep-Sea Polychaetes.</title>
        <authorList>
            <person name="Perez M."/>
            <person name="Aroh O."/>
            <person name="Sun Y."/>
            <person name="Lan Y."/>
            <person name="Juniper S.K."/>
            <person name="Young C.R."/>
            <person name="Angers B."/>
            <person name="Qian P.Y."/>
        </authorList>
    </citation>
    <scope>NUCLEOTIDE SEQUENCE</scope>
    <source>
        <strain evidence="19">P08H-3</strain>
    </source>
</reference>
<dbReference type="InterPro" id="IPR013083">
    <property type="entry name" value="Znf_RING/FYVE/PHD"/>
</dbReference>
<dbReference type="GO" id="GO:0044027">
    <property type="term" value="P:negative regulation of gene expression via chromosomal CpG island methylation"/>
    <property type="evidence" value="ECO:0007669"/>
    <property type="project" value="TreeGrafter"/>
</dbReference>
<comment type="subcellular location">
    <subcellularLocation>
        <location evidence="13">Nucleus</location>
    </subcellularLocation>
</comment>
<evidence type="ECO:0000313" key="19">
    <source>
        <dbReference type="EMBL" id="KAK2168984.1"/>
    </source>
</evidence>
<dbReference type="PANTHER" id="PTHR14140:SF45">
    <property type="entry name" value="RING-TYPE E3 UBIQUITIN TRANSFERASE"/>
    <property type="match status" value="1"/>
</dbReference>
<dbReference type="InterPro" id="IPR029071">
    <property type="entry name" value="Ubiquitin-like_domsf"/>
</dbReference>
<dbReference type="GO" id="GO:0061630">
    <property type="term" value="F:ubiquitin protein ligase activity"/>
    <property type="evidence" value="ECO:0007669"/>
    <property type="project" value="UniProtKB-EC"/>
</dbReference>
<feature type="compositionally biased region" description="Basic and acidic residues" evidence="14">
    <location>
        <begin position="666"/>
        <end position="686"/>
    </location>
</feature>
<comment type="catalytic activity">
    <reaction evidence="1">
        <text>S-ubiquitinyl-[E2 ubiquitin-conjugating enzyme]-L-cysteine + [acceptor protein]-L-lysine = [E2 ubiquitin-conjugating enzyme]-L-cysteine + N(6)-ubiquitinyl-[acceptor protein]-L-lysine.</text>
        <dbReference type="EC" id="2.3.2.27"/>
    </reaction>
</comment>
<dbReference type="InterPro" id="IPR036987">
    <property type="entry name" value="SRA-YDG_sf"/>
</dbReference>
<evidence type="ECO:0000256" key="14">
    <source>
        <dbReference type="SAM" id="MobiDB-lite"/>
    </source>
</evidence>